<dbReference type="EMBL" id="FOYL01000002">
    <property type="protein sequence ID" value="SFR04198.1"/>
    <property type="molecule type" value="Genomic_DNA"/>
</dbReference>
<dbReference type="SUPFAM" id="SSF56524">
    <property type="entry name" value="Oxidoreductase molybdopterin-binding domain"/>
    <property type="match status" value="1"/>
</dbReference>
<dbReference type="Proteomes" id="UP000198583">
    <property type="component" value="Unassembled WGS sequence"/>
</dbReference>
<evidence type="ECO:0000313" key="1">
    <source>
        <dbReference type="EMBL" id="SFR04198.1"/>
    </source>
</evidence>
<evidence type="ECO:0008006" key="3">
    <source>
        <dbReference type="Google" id="ProtNLM"/>
    </source>
</evidence>
<dbReference type="STRING" id="84724.SAMN04488564_102475"/>
<dbReference type="AlphaFoldDB" id="A0A1I6DFN5"/>
<name>A0A1I6DFN5_9PSEU</name>
<reference evidence="2" key="1">
    <citation type="submission" date="2016-10" db="EMBL/GenBank/DDBJ databases">
        <authorList>
            <person name="Varghese N."/>
            <person name="Submissions S."/>
        </authorList>
    </citation>
    <scope>NUCLEOTIDE SEQUENCE [LARGE SCALE GENOMIC DNA]</scope>
    <source>
        <strain evidence="2">DSM 44232</strain>
    </source>
</reference>
<sequence length="176" mass="19756">MQSIRLRGFCGPRLRRTVECVTSSFAGIPTPRTPLSEDQVLVTGDIADDWVFRTSHLDAHAREPVNVQYRTTRVREVHQVRGVPLHEVLAKVTLRTSEGSKMDRLSFVVVASSADGYRVLLSWAEVDPEFGACSAMLATRYNGRQLTRPTLVTPQDGRASRYVRDVARLEITRFGI</sequence>
<accession>A0A1I6DFN5</accession>
<gene>
    <name evidence="1" type="ORF">SAMN04488564_102475</name>
</gene>
<proteinExistence type="predicted"/>
<protein>
    <recommendedName>
        <fullName evidence="3">Oxidoreductase molybdopterin binding domain-containing protein</fullName>
    </recommendedName>
</protein>
<organism evidence="1 2">
    <name type="scientific">Lentzea waywayandensis</name>
    <dbReference type="NCBI Taxonomy" id="84724"/>
    <lineage>
        <taxon>Bacteria</taxon>
        <taxon>Bacillati</taxon>
        <taxon>Actinomycetota</taxon>
        <taxon>Actinomycetes</taxon>
        <taxon>Pseudonocardiales</taxon>
        <taxon>Pseudonocardiaceae</taxon>
        <taxon>Lentzea</taxon>
    </lineage>
</organism>
<keyword evidence="2" id="KW-1185">Reference proteome</keyword>
<dbReference type="InterPro" id="IPR036374">
    <property type="entry name" value="OxRdtase_Mopterin-bd_sf"/>
</dbReference>
<evidence type="ECO:0000313" key="2">
    <source>
        <dbReference type="Proteomes" id="UP000198583"/>
    </source>
</evidence>